<protein>
    <submittedName>
        <fullName evidence="1">Uncharacterized protein</fullName>
    </submittedName>
</protein>
<sequence length="47" mass="5340">MCRGTAIKNRCRAVPRHQNFDGAVPCRCREEIYEESCLLISIPTTSN</sequence>
<evidence type="ECO:0000313" key="2">
    <source>
        <dbReference type="Proteomes" id="UP000001307"/>
    </source>
</evidence>
<organism evidence="1">
    <name type="scientific">Oikopleura dioica</name>
    <name type="common">Tunicate</name>
    <dbReference type="NCBI Taxonomy" id="34765"/>
    <lineage>
        <taxon>Eukaryota</taxon>
        <taxon>Metazoa</taxon>
        <taxon>Chordata</taxon>
        <taxon>Tunicata</taxon>
        <taxon>Appendicularia</taxon>
        <taxon>Copelata</taxon>
        <taxon>Oikopleuridae</taxon>
        <taxon>Oikopleura</taxon>
    </lineage>
</organism>
<dbReference type="EMBL" id="FN653017">
    <property type="protein sequence ID" value="CBY21564.1"/>
    <property type="molecule type" value="Genomic_DNA"/>
</dbReference>
<reference evidence="1" key="1">
    <citation type="journal article" date="2010" name="Science">
        <title>Plasticity of animal genome architecture unmasked by rapid evolution of a pelagic tunicate.</title>
        <authorList>
            <person name="Denoeud F."/>
            <person name="Henriet S."/>
            <person name="Mungpakdee S."/>
            <person name="Aury J.M."/>
            <person name="Da Silva C."/>
            <person name="Brinkmann H."/>
            <person name="Mikhaleva J."/>
            <person name="Olsen L.C."/>
            <person name="Jubin C."/>
            <person name="Canestro C."/>
            <person name="Bouquet J.M."/>
            <person name="Danks G."/>
            <person name="Poulain J."/>
            <person name="Campsteijn C."/>
            <person name="Adamski M."/>
            <person name="Cross I."/>
            <person name="Yadetie F."/>
            <person name="Muffato M."/>
            <person name="Louis A."/>
            <person name="Butcher S."/>
            <person name="Tsagkogeorga G."/>
            <person name="Konrad A."/>
            <person name="Singh S."/>
            <person name="Jensen M.F."/>
            <person name="Cong E.H."/>
            <person name="Eikeseth-Otteraa H."/>
            <person name="Noel B."/>
            <person name="Anthouard V."/>
            <person name="Porcel B.M."/>
            <person name="Kachouri-Lafond R."/>
            <person name="Nishino A."/>
            <person name="Ugolini M."/>
            <person name="Chourrout P."/>
            <person name="Nishida H."/>
            <person name="Aasland R."/>
            <person name="Huzurbazar S."/>
            <person name="Westhof E."/>
            <person name="Delsuc F."/>
            <person name="Lehrach H."/>
            <person name="Reinhardt R."/>
            <person name="Weissenbach J."/>
            <person name="Roy S.W."/>
            <person name="Artiguenave F."/>
            <person name="Postlethwait J.H."/>
            <person name="Manak J.R."/>
            <person name="Thompson E.M."/>
            <person name="Jaillon O."/>
            <person name="Du Pasquier L."/>
            <person name="Boudinot P."/>
            <person name="Liberles D.A."/>
            <person name="Volff J.N."/>
            <person name="Philippe H."/>
            <person name="Lenhard B."/>
            <person name="Roest Crollius H."/>
            <person name="Wincker P."/>
            <person name="Chourrout D."/>
        </authorList>
    </citation>
    <scope>NUCLEOTIDE SEQUENCE [LARGE SCALE GENOMIC DNA]</scope>
</reference>
<keyword evidence="2" id="KW-1185">Reference proteome</keyword>
<dbReference type="AlphaFoldDB" id="E4WUN3"/>
<evidence type="ECO:0000313" key="1">
    <source>
        <dbReference type="EMBL" id="CBY21564.1"/>
    </source>
</evidence>
<name>E4WUN3_OIKDI</name>
<dbReference type="InParanoid" id="E4WUN3"/>
<accession>E4WUN3</accession>
<dbReference type="Proteomes" id="UP000001307">
    <property type="component" value="Unassembled WGS sequence"/>
</dbReference>
<gene>
    <name evidence="1" type="ORF">GSOID_T00009336001</name>
</gene>
<proteinExistence type="predicted"/>